<sequence length="49" mass="5640">MGFTRSSVIGILVIKNILSLPLEEAINTMKTINKDMVIHSYLRDFLKKF</sequence>
<dbReference type="AlphaFoldDB" id="A0A3S0PSJ6"/>
<gene>
    <name evidence="1" type="ORF">EJ377_06860</name>
</gene>
<protein>
    <submittedName>
        <fullName evidence="1">Uncharacterized protein</fullName>
    </submittedName>
</protein>
<dbReference type="EMBL" id="RYFC01000001">
    <property type="protein sequence ID" value="RTZ49882.1"/>
    <property type="molecule type" value="Genomic_DNA"/>
</dbReference>
<proteinExistence type="predicted"/>
<evidence type="ECO:0000313" key="2">
    <source>
        <dbReference type="Proteomes" id="UP000276953"/>
    </source>
</evidence>
<name>A0A3S0PSJ6_9FLAO</name>
<dbReference type="Proteomes" id="UP000276953">
    <property type="component" value="Unassembled WGS sequence"/>
</dbReference>
<organism evidence="1 2">
    <name type="scientific">Chryseobacterium arthrosphaerae</name>
    <dbReference type="NCBI Taxonomy" id="651561"/>
    <lineage>
        <taxon>Bacteria</taxon>
        <taxon>Pseudomonadati</taxon>
        <taxon>Bacteroidota</taxon>
        <taxon>Flavobacteriia</taxon>
        <taxon>Flavobacteriales</taxon>
        <taxon>Weeksellaceae</taxon>
        <taxon>Chryseobacterium group</taxon>
        <taxon>Chryseobacterium</taxon>
    </lineage>
</organism>
<reference evidence="1 2" key="1">
    <citation type="submission" date="2018-12" db="EMBL/GenBank/DDBJ databases">
        <title>Draft Genome Sequence of Chryseobacterium arthrosphaerae strain ED882-96 Isolated from the Blood of a Patient with Liver Cirrhosis in Taiwan.</title>
        <authorList>
            <person name="Lin J.-N."/>
            <person name="Lai C.-H."/>
            <person name="Yang C.-H."/>
            <person name="Huang Y.-H."/>
        </authorList>
    </citation>
    <scope>NUCLEOTIDE SEQUENCE [LARGE SCALE GENOMIC DNA]</scope>
    <source>
        <strain evidence="1 2">ED882-96</strain>
    </source>
</reference>
<accession>A0A3S0PSJ6</accession>
<comment type="caution">
    <text evidence="1">The sequence shown here is derived from an EMBL/GenBank/DDBJ whole genome shotgun (WGS) entry which is preliminary data.</text>
</comment>
<evidence type="ECO:0000313" key="1">
    <source>
        <dbReference type="EMBL" id="RTZ49882.1"/>
    </source>
</evidence>